<proteinExistence type="predicted"/>
<gene>
    <name evidence="2" type="ORF">MEDL_61072</name>
</gene>
<name>A0A8S3V373_MYTED</name>
<feature type="region of interest" description="Disordered" evidence="1">
    <location>
        <begin position="1"/>
        <end position="25"/>
    </location>
</feature>
<organism evidence="2 3">
    <name type="scientific">Mytilus edulis</name>
    <name type="common">Blue mussel</name>
    <dbReference type="NCBI Taxonomy" id="6550"/>
    <lineage>
        <taxon>Eukaryota</taxon>
        <taxon>Metazoa</taxon>
        <taxon>Spiralia</taxon>
        <taxon>Lophotrochozoa</taxon>
        <taxon>Mollusca</taxon>
        <taxon>Bivalvia</taxon>
        <taxon>Autobranchia</taxon>
        <taxon>Pteriomorphia</taxon>
        <taxon>Mytilida</taxon>
        <taxon>Mytiloidea</taxon>
        <taxon>Mytilidae</taxon>
        <taxon>Mytilinae</taxon>
        <taxon>Mytilus</taxon>
    </lineage>
</organism>
<dbReference type="OrthoDB" id="6074772at2759"/>
<dbReference type="EMBL" id="CAJPWZ010002969">
    <property type="protein sequence ID" value="CAG2249295.1"/>
    <property type="molecule type" value="Genomic_DNA"/>
</dbReference>
<reference evidence="2" key="1">
    <citation type="submission" date="2021-03" db="EMBL/GenBank/DDBJ databases">
        <authorList>
            <person name="Bekaert M."/>
        </authorList>
    </citation>
    <scope>NUCLEOTIDE SEQUENCE</scope>
</reference>
<evidence type="ECO:0000313" key="3">
    <source>
        <dbReference type="Proteomes" id="UP000683360"/>
    </source>
</evidence>
<sequence length="243" mass="28115">MSGSITESDASASEFDESWTPQQGTRGQLQENYNFQWEPPWKNLNIKIRLANGNISEHTSFLLVPIKMQFLMKHSLSKIHQIIHSTKCCQVDSINSSKEHLEIKVNSSAADEIFNEVENNLVNEVDEVLLKPIQRLPFTSKLAEEYLKKRLKRKKFAFEKHVLEATKRDMMSETTQQLSWEMNVTYTKFTITIDSDSKMTMKEQSELMGWKTVKVVREIKGDKLVTTMELENGIQMTAEMTKC</sequence>
<dbReference type="AlphaFoldDB" id="A0A8S3V373"/>
<evidence type="ECO:0000313" key="2">
    <source>
        <dbReference type="EMBL" id="CAG2249295.1"/>
    </source>
</evidence>
<evidence type="ECO:0000256" key="1">
    <source>
        <dbReference type="SAM" id="MobiDB-lite"/>
    </source>
</evidence>
<accession>A0A8S3V373</accession>
<protein>
    <submittedName>
        <fullName evidence="2">Uncharacterized protein</fullName>
    </submittedName>
</protein>
<comment type="caution">
    <text evidence="2">The sequence shown here is derived from an EMBL/GenBank/DDBJ whole genome shotgun (WGS) entry which is preliminary data.</text>
</comment>
<keyword evidence="3" id="KW-1185">Reference proteome</keyword>
<dbReference type="Proteomes" id="UP000683360">
    <property type="component" value="Unassembled WGS sequence"/>
</dbReference>